<dbReference type="PANTHER" id="PTHR47947:SF1">
    <property type="entry name" value="CYTOCHROME P450 82E3"/>
    <property type="match status" value="1"/>
</dbReference>
<name>A0A498JRG8_MALDO</name>
<evidence type="ECO:0000256" key="4">
    <source>
        <dbReference type="ARBA" id="ARBA00022692"/>
    </source>
</evidence>
<dbReference type="SUPFAM" id="SSF48264">
    <property type="entry name" value="Cytochrome P450"/>
    <property type="match status" value="3"/>
</dbReference>
<evidence type="ECO:0000313" key="13">
    <source>
        <dbReference type="EMBL" id="RXH98030.1"/>
    </source>
</evidence>
<evidence type="ECO:0000256" key="3">
    <source>
        <dbReference type="ARBA" id="ARBA00022617"/>
    </source>
</evidence>
<dbReference type="FunFam" id="1.10.630.10:FF:000026">
    <property type="entry name" value="Cytochrome P450 82C4"/>
    <property type="match status" value="2"/>
</dbReference>
<dbReference type="Pfam" id="PF00067">
    <property type="entry name" value="p450"/>
    <property type="match status" value="3"/>
</dbReference>
<dbReference type="CDD" id="cd20654">
    <property type="entry name" value="CYP82"/>
    <property type="match status" value="2"/>
</dbReference>
<dbReference type="InterPro" id="IPR001128">
    <property type="entry name" value="Cyt_P450"/>
</dbReference>
<evidence type="ECO:0000256" key="9">
    <source>
        <dbReference type="ARBA" id="ARBA00023033"/>
    </source>
</evidence>
<keyword evidence="5 11" id="KW-0479">Metal-binding</keyword>
<gene>
    <name evidence="13" type="ORF">DVH24_010355</name>
</gene>
<dbReference type="InterPro" id="IPR002401">
    <property type="entry name" value="Cyt_P450_E_grp-I"/>
</dbReference>
<dbReference type="GO" id="GO:0004497">
    <property type="term" value="F:monooxygenase activity"/>
    <property type="evidence" value="ECO:0007669"/>
    <property type="project" value="UniProtKB-KW"/>
</dbReference>
<keyword evidence="7" id="KW-0560">Oxidoreductase</keyword>
<keyword evidence="4 12" id="KW-0812">Transmembrane</keyword>
<dbReference type="InterPro" id="IPR017972">
    <property type="entry name" value="Cyt_P450_CS"/>
</dbReference>
<evidence type="ECO:0008006" key="15">
    <source>
        <dbReference type="Google" id="ProtNLM"/>
    </source>
</evidence>
<dbReference type="InterPro" id="IPR050651">
    <property type="entry name" value="Plant_Cytochrome_P450_Monoox"/>
</dbReference>
<dbReference type="GO" id="GO:0020037">
    <property type="term" value="F:heme binding"/>
    <property type="evidence" value="ECO:0007669"/>
    <property type="project" value="InterPro"/>
</dbReference>
<evidence type="ECO:0000256" key="6">
    <source>
        <dbReference type="ARBA" id="ARBA00022989"/>
    </source>
</evidence>
<dbReference type="GO" id="GO:0005506">
    <property type="term" value="F:iron ion binding"/>
    <property type="evidence" value="ECO:0007669"/>
    <property type="project" value="InterPro"/>
</dbReference>
<keyword evidence="14" id="KW-1185">Reference proteome</keyword>
<dbReference type="STRING" id="3750.A0A498JRG8"/>
<dbReference type="GO" id="GO:0016020">
    <property type="term" value="C:membrane"/>
    <property type="evidence" value="ECO:0007669"/>
    <property type="project" value="UniProtKB-SubCell"/>
</dbReference>
<dbReference type="EMBL" id="RDQH01000331">
    <property type="protein sequence ID" value="RXH98030.1"/>
    <property type="molecule type" value="Genomic_DNA"/>
</dbReference>
<keyword evidence="9" id="KW-0503">Monooxygenase</keyword>
<keyword evidence="10 12" id="KW-0472">Membrane</keyword>
<dbReference type="InterPro" id="IPR036396">
    <property type="entry name" value="Cyt_P450_sf"/>
</dbReference>
<comment type="caution">
    <text evidence="13">The sequence shown here is derived from an EMBL/GenBank/DDBJ whole genome shotgun (WGS) entry which is preliminary data.</text>
</comment>
<feature type="transmembrane region" description="Helical" evidence="12">
    <location>
        <begin position="6"/>
        <end position="23"/>
    </location>
</feature>
<feature type="binding site" description="axial binding residue" evidence="11">
    <location>
        <position position="1123"/>
    </location>
    <ligand>
        <name>heme</name>
        <dbReference type="ChEBI" id="CHEBI:30413"/>
    </ligand>
    <ligandPart>
        <name>Fe</name>
        <dbReference type="ChEBI" id="CHEBI:18248"/>
    </ligandPart>
</feature>
<dbReference type="PRINTS" id="PR00385">
    <property type="entry name" value="P450"/>
</dbReference>
<evidence type="ECO:0000256" key="5">
    <source>
        <dbReference type="ARBA" id="ARBA00022723"/>
    </source>
</evidence>
<protein>
    <recommendedName>
        <fullName evidence="15">Cytochrome P450</fullName>
    </recommendedName>
</protein>
<sequence length="1185" mass="134235">MDFPSHLLAIVGVLLFVLYLWRVKIQSHKTKGMLAPQPSGALPIIGHLHKLGGKNPLCRTLASMADKYGPIFTIRLGKHPALVISNYDAVKECFTKNDIVFAARPKSAHGRYLGYNYAGFGFSPYGTYWRNIRKMVIAELLSSRRLQTLKHVQISEVDSFIKGLYKICKTKGENGQSKVVISEWIEHLTLNVITQMIAGKRYFDWGKVGNDSDNEGENKRIREIVKEFMLVSGMPVISDMIGYPDWIDFLGQVKNMKRIGKELDSLTASWIEEHNNARKEIDSRDKLDFIDVMLSVIEDNTVLGHTRETIIKATSQNLIIAGSDTTAISLKWIISLLLNNRHVLKHAQEEINLKVGTERWVEDTDIENLTYLQAIVKETLRLYPPGPLSVPHEAMEDCQVCGFHIPKGTRLFVNLWKLHRDPTMWSDPEMFYPDRFLTTQASIDASGNHFEFIPFGSGRRSCPGLTFAMQVIHLTLGRLIQGFELATPLDMPVDMTEGLGVTLPKATSLEVVLTPRLPIELHWVVIICYSHFAGSGTISISLTWTLSLLLNHEHVLKRVQEEIDHKVGKETWVKDTDIKNLVYLQAIVKQTLHFIPHHLSQFRTKQLKTAMSTTFSFQRAQLLVNLDPSVWLDLDVFCPYRFLTTQASIDASGQHFEFIAFWSKRRSCPAIVGILLFVLYLWRVKIQSHKTKGMLAPQPSGALPIIGHLHKLGGKNPLCRTLASMADKYGPIFTIQLGKHPALVISNYDAVKECFTKNDIAFATRSKSAQGRYLGYNYAALGFSQYGTYWRNMRKMAIVELLSSRRLQTLKHVQISEVDSFIKGLYEICKTKGENGQSKVVISEWIEHLTLNVITQMIAGKRYFDWGKVGNDSDNEGENKRIREMVKEFMCVAGKPVVSDVIGFPDWIDLMGQVKNMKRIGKDFDSLMASWIEEHKNAREEIDSRDKLDFIDVMLSVIEDNTVLGHSRETIIKATSQDLILAGSDTTATSLTWILSLLLNNRHILKHAQEEINLQVGTERWVEDTDIKDLTYLQAIVKETLRLYPPAPLSVPHEAMEDCQVCGFHIPKGTRLFANLWKLHRDPSVWSDPEVFCPDRFLTTQASTDVSGQHFEFIPFGSGRRSCPGLTFAMQVIHLTLGRLIQGFELATPLDMPVDMAEGLGITMPKATSLEVVLTPRLPSQFYER</sequence>
<evidence type="ECO:0000256" key="7">
    <source>
        <dbReference type="ARBA" id="ARBA00023002"/>
    </source>
</evidence>
<comment type="cofactor">
    <cofactor evidence="11">
        <name>heme</name>
        <dbReference type="ChEBI" id="CHEBI:30413"/>
    </cofactor>
</comment>
<reference evidence="13 14" key="1">
    <citation type="submission" date="2018-10" db="EMBL/GenBank/DDBJ databases">
        <title>A high-quality apple genome assembly.</title>
        <authorList>
            <person name="Hu J."/>
        </authorList>
    </citation>
    <scope>NUCLEOTIDE SEQUENCE [LARGE SCALE GENOMIC DNA]</scope>
    <source>
        <strain evidence="14">cv. HFTH1</strain>
        <tissue evidence="13">Young leaf</tissue>
    </source>
</reference>
<evidence type="ECO:0000256" key="8">
    <source>
        <dbReference type="ARBA" id="ARBA00023004"/>
    </source>
</evidence>
<dbReference type="AlphaFoldDB" id="A0A498JRG8"/>
<keyword evidence="3 11" id="KW-0349">Heme</keyword>
<evidence type="ECO:0000256" key="10">
    <source>
        <dbReference type="ARBA" id="ARBA00023136"/>
    </source>
</evidence>
<dbReference type="PRINTS" id="PR00463">
    <property type="entry name" value="EP450I"/>
</dbReference>
<keyword evidence="6 12" id="KW-1133">Transmembrane helix</keyword>
<proteinExistence type="inferred from homology"/>
<organism evidence="13 14">
    <name type="scientific">Malus domestica</name>
    <name type="common">Apple</name>
    <name type="synonym">Pyrus malus</name>
    <dbReference type="NCBI Taxonomy" id="3750"/>
    <lineage>
        <taxon>Eukaryota</taxon>
        <taxon>Viridiplantae</taxon>
        <taxon>Streptophyta</taxon>
        <taxon>Embryophyta</taxon>
        <taxon>Tracheophyta</taxon>
        <taxon>Spermatophyta</taxon>
        <taxon>Magnoliopsida</taxon>
        <taxon>eudicotyledons</taxon>
        <taxon>Gunneridae</taxon>
        <taxon>Pentapetalae</taxon>
        <taxon>rosids</taxon>
        <taxon>fabids</taxon>
        <taxon>Rosales</taxon>
        <taxon>Rosaceae</taxon>
        <taxon>Amygdaloideae</taxon>
        <taxon>Maleae</taxon>
        <taxon>Malus</taxon>
    </lineage>
</organism>
<evidence type="ECO:0000256" key="12">
    <source>
        <dbReference type="SAM" id="Phobius"/>
    </source>
</evidence>
<dbReference type="Gene3D" id="1.10.630.10">
    <property type="entry name" value="Cytochrome P450"/>
    <property type="match status" value="3"/>
</dbReference>
<evidence type="ECO:0000313" key="14">
    <source>
        <dbReference type="Proteomes" id="UP000290289"/>
    </source>
</evidence>
<accession>A0A498JRG8</accession>
<comment type="similarity">
    <text evidence="2">Belongs to the cytochrome P450 family.</text>
</comment>
<evidence type="ECO:0000256" key="1">
    <source>
        <dbReference type="ARBA" id="ARBA00004167"/>
    </source>
</evidence>
<evidence type="ECO:0000256" key="2">
    <source>
        <dbReference type="ARBA" id="ARBA00010617"/>
    </source>
</evidence>
<dbReference type="PANTHER" id="PTHR47947">
    <property type="entry name" value="CYTOCHROME P450 82C3-RELATED"/>
    <property type="match status" value="1"/>
</dbReference>
<dbReference type="GO" id="GO:0016705">
    <property type="term" value="F:oxidoreductase activity, acting on paired donors, with incorporation or reduction of molecular oxygen"/>
    <property type="evidence" value="ECO:0007669"/>
    <property type="project" value="InterPro"/>
</dbReference>
<evidence type="ECO:0000256" key="11">
    <source>
        <dbReference type="PIRSR" id="PIRSR602401-1"/>
    </source>
</evidence>
<comment type="subcellular location">
    <subcellularLocation>
        <location evidence="1">Membrane</location>
        <topology evidence="1">Single-pass membrane protein</topology>
    </subcellularLocation>
</comment>
<dbReference type="Proteomes" id="UP000290289">
    <property type="component" value="Chromosome 5"/>
</dbReference>
<keyword evidence="8 11" id="KW-0408">Iron</keyword>
<dbReference type="PROSITE" id="PS00086">
    <property type="entry name" value="CYTOCHROME_P450"/>
    <property type="match status" value="2"/>
</dbReference>